<sequence length="293" mass="33941">MQETFVKYLQYERRYSRHTIQSYETDLSQLASFLLKEFELSDLSEANHSLIRSWIVNLVESGIQPKSINRKIASIRAYYKFLLKQGVITKDPTSKVKVLKTSKKLPQFVNEQDMNLLLDNCEFEEGFAGLRDRLVLELLYGTGIRLSELIELKSRDINHENGTIKVLGKRNKERIIPFAKNLGHLMRDFTVEKKKLFNTELESTLIVTDQGVKVYPMFIYRLVKKYLNLFTTIDKRSPHVLRHTFATHLLNKGAELNAVKDLLGHTSLAATQVYTHNSLEKLKKVFDQAHPKA</sequence>
<dbReference type="Pfam" id="PF00589">
    <property type="entry name" value="Phage_integrase"/>
    <property type="match status" value="1"/>
</dbReference>
<dbReference type="InterPro" id="IPR004107">
    <property type="entry name" value="Integrase_SAM-like_N"/>
</dbReference>
<evidence type="ECO:0000256" key="6">
    <source>
        <dbReference type="ARBA" id="ARBA00023125"/>
    </source>
</evidence>
<comment type="subunit">
    <text evidence="9">Forms a cyclic heterotetrameric complex composed of two molecules of XerC and two molecules of XerD.</text>
</comment>
<dbReference type="PROSITE" id="PS51900">
    <property type="entry name" value="CB"/>
    <property type="match status" value="1"/>
</dbReference>
<keyword evidence="5 9" id="KW-0229">DNA integration</keyword>
<dbReference type="PROSITE" id="PS51898">
    <property type="entry name" value="TYR_RECOMBINASE"/>
    <property type="match status" value="1"/>
</dbReference>
<dbReference type="GO" id="GO:0005737">
    <property type="term" value="C:cytoplasm"/>
    <property type="evidence" value="ECO:0007669"/>
    <property type="project" value="UniProtKB-SubCell"/>
</dbReference>
<evidence type="ECO:0000256" key="9">
    <source>
        <dbReference type="HAMAP-Rule" id="MF_01808"/>
    </source>
</evidence>
<keyword evidence="8 9" id="KW-0131">Cell cycle</keyword>
<keyword evidence="3 9" id="KW-0132">Cell division</keyword>
<reference evidence="12" key="1">
    <citation type="submission" date="2021-02" db="EMBL/GenBank/DDBJ databases">
        <title>Fulvivirga sp. S481 isolated from sea water.</title>
        <authorList>
            <person name="Bae S.S."/>
            <person name="Baek K."/>
        </authorList>
    </citation>
    <scope>NUCLEOTIDE SEQUENCE</scope>
    <source>
        <strain evidence="12">S481</strain>
    </source>
</reference>
<evidence type="ECO:0000256" key="3">
    <source>
        <dbReference type="ARBA" id="ARBA00022618"/>
    </source>
</evidence>
<dbReference type="Gene3D" id="1.10.150.130">
    <property type="match status" value="1"/>
</dbReference>
<dbReference type="InterPro" id="IPR013762">
    <property type="entry name" value="Integrase-like_cat_sf"/>
</dbReference>
<dbReference type="HAMAP" id="MF_01808">
    <property type="entry name" value="Recomb_XerC_XerD"/>
    <property type="match status" value="1"/>
</dbReference>
<dbReference type="RefSeq" id="WP_205722461.1">
    <property type="nucleotide sequence ID" value="NZ_CP070608.1"/>
</dbReference>
<dbReference type="PANTHER" id="PTHR30349:SF77">
    <property type="entry name" value="TYROSINE RECOMBINASE XERC"/>
    <property type="match status" value="1"/>
</dbReference>
<feature type="active site" evidence="9">
    <location>
        <position position="265"/>
    </location>
</feature>
<organism evidence="12 13">
    <name type="scientific">Fulvivirga lutea</name>
    <dbReference type="NCBI Taxonomy" id="2810512"/>
    <lineage>
        <taxon>Bacteria</taxon>
        <taxon>Pseudomonadati</taxon>
        <taxon>Bacteroidota</taxon>
        <taxon>Cytophagia</taxon>
        <taxon>Cytophagales</taxon>
        <taxon>Fulvivirgaceae</taxon>
        <taxon>Fulvivirga</taxon>
    </lineage>
</organism>
<dbReference type="InterPro" id="IPR044068">
    <property type="entry name" value="CB"/>
</dbReference>
<dbReference type="GO" id="GO:0003677">
    <property type="term" value="F:DNA binding"/>
    <property type="evidence" value="ECO:0007669"/>
    <property type="project" value="UniProtKB-UniRule"/>
</dbReference>
<keyword evidence="6 9" id="KW-0238">DNA-binding</keyword>
<evidence type="ECO:0000256" key="4">
    <source>
        <dbReference type="ARBA" id="ARBA00022829"/>
    </source>
</evidence>
<dbReference type="Proteomes" id="UP000662783">
    <property type="component" value="Chromosome"/>
</dbReference>
<feature type="active site" evidence="9">
    <location>
        <position position="145"/>
    </location>
</feature>
<dbReference type="EMBL" id="CP070608">
    <property type="protein sequence ID" value="QSE97953.1"/>
    <property type="molecule type" value="Genomic_DNA"/>
</dbReference>
<dbReference type="InterPro" id="IPR002104">
    <property type="entry name" value="Integrase_catalytic"/>
</dbReference>
<proteinExistence type="inferred from homology"/>
<evidence type="ECO:0000313" key="12">
    <source>
        <dbReference type="EMBL" id="QSE97953.1"/>
    </source>
</evidence>
<dbReference type="Pfam" id="PF02899">
    <property type="entry name" value="Phage_int_SAM_1"/>
    <property type="match status" value="1"/>
</dbReference>
<feature type="domain" description="Tyr recombinase" evidence="10">
    <location>
        <begin position="104"/>
        <end position="287"/>
    </location>
</feature>
<comment type="similarity">
    <text evidence="9">Belongs to the 'phage' integrase family. XerC subfamily.</text>
</comment>
<accession>A0A974WM51</accession>
<dbReference type="InterPro" id="IPR050090">
    <property type="entry name" value="Tyrosine_recombinase_XerCD"/>
</dbReference>
<gene>
    <name evidence="9" type="primary">xerC</name>
    <name evidence="12" type="ORF">JR347_02400</name>
</gene>
<dbReference type="InterPro" id="IPR011010">
    <property type="entry name" value="DNA_brk_join_enz"/>
</dbReference>
<evidence type="ECO:0000256" key="2">
    <source>
        <dbReference type="ARBA" id="ARBA00022490"/>
    </source>
</evidence>
<feature type="active site" evidence="9">
    <location>
        <position position="169"/>
    </location>
</feature>
<protein>
    <recommendedName>
        <fullName evidence="9">Tyrosine recombinase XerC</fullName>
    </recommendedName>
</protein>
<dbReference type="SUPFAM" id="SSF56349">
    <property type="entry name" value="DNA breaking-rejoining enzymes"/>
    <property type="match status" value="1"/>
</dbReference>
<comment type="subcellular location">
    <subcellularLocation>
        <location evidence="1 9">Cytoplasm</location>
    </subcellularLocation>
</comment>
<keyword evidence="7 9" id="KW-0233">DNA recombination</keyword>
<name>A0A974WM51_9BACT</name>
<dbReference type="GO" id="GO:0006313">
    <property type="term" value="P:DNA transposition"/>
    <property type="evidence" value="ECO:0007669"/>
    <property type="project" value="UniProtKB-UniRule"/>
</dbReference>
<evidence type="ECO:0000259" key="11">
    <source>
        <dbReference type="PROSITE" id="PS51900"/>
    </source>
</evidence>
<dbReference type="InterPro" id="IPR010998">
    <property type="entry name" value="Integrase_recombinase_N"/>
</dbReference>
<comment type="function">
    <text evidence="9">Site-specific tyrosine recombinase, which acts by catalyzing the cutting and rejoining of the recombining DNA molecules. The XerC-XerD complex is essential to convert dimers of the bacterial chromosome into monomers to permit their segregation at cell division. It also contributes to the segregational stability of plasmids.</text>
</comment>
<evidence type="ECO:0000313" key="13">
    <source>
        <dbReference type="Proteomes" id="UP000662783"/>
    </source>
</evidence>
<evidence type="ECO:0000256" key="5">
    <source>
        <dbReference type="ARBA" id="ARBA00022908"/>
    </source>
</evidence>
<feature type="active site" evidence="9">
    <location>
        <position position="242"/>
    </location>
</feature>
<dbReference type="GO" id="GO:0051301">
    <property type="term" value="P:cell division"/>
    <property type="evidence" value="ECO:0007669"/>
    <property type="project" value="UniProtKB-KW"/>
</dbReference>
<keyword evidence="4 9" id="KW-0159">Chromosome partition</keyword>
<dbReference type="GO" id="GO:0007059">
    <property type="term" value="P:chromosome segregation"/>
    <property type="evidence" value="ECO:0007669"/>
    <property type="project" value="UniProtKB-UniRule"/>
</dbReference>
<keyword evidence="2 9" id="KW-0963">Cytoplasm</keyword>
<feature type="active site" description="O-(3'-phospho-DNA)-tyrosine intermediate" evidence="9">
    <location>
        <position position="274"/>
    </location>
</feature>
<evidence type="ECO:0000256" key="7">
    <source>
        <dbReference type="ARBA" id="ARBA00023172"/>
    </source>
</evidence>
<feature type="active site" evidence="9">
    <location>
        <position position="239"/>
    </location>
</feature>
<dbReference type="GO" id="GO:0009037">
    <property type="term" value="F:tyrosine-based site-specific recombinase activity"/>
    <property type="evidence" value="ECO:0007669"/>
    <property type="project" value="UniProtKB-UniRule"/>
</dbReference>
<evidence type="ECO:0000259" key="10">
    <source>
        <dbReference type="PROSITE" id="PS51898"/>
    </source>
</evidence>
<evidence type="ECO:0000256" key="8">
    <source>
        <dbReference type="ARBA" id="ARBA00023306"/>
    </source>
</evidence>
<dbReference type="KEGG" id="fuv:JR347_02400"/>
<evidence type="ECO:0000256" key="1">
    <source>
        <dbReference type="ARBA" id="ARBA00004496"/>
    </source>
</evidence>
<dbReference type="PANTHER" id="PTHR30349">
    <property type="entry name" value="PHAGE INTEGRASE-RELATED"/>
    <property type="match status" value="1"/>
</dbReference>
<dbReference type="Gene3D" id="1.10.443.10">
    <property type="entry name" value="Intergrase catalytic core"/>
    <property type="match status" value="1"/>
</dbReference>
<feature type="domain" description="Core-binding (CB)" evidence="11">
    <location>
        <begin position="1"/>
        <end position="83"/>
    </location>
</feature>
<dbReference type="AlphaFoldDB" id="A0A974WM51"/>
<keyword evidence="13" id="KW-1185">Reference proteome</keyword>
<dbReference type="InterPro" id="IPR023009">
    <property type="entry name" value="Tyrosine_recombinase_XerC/XerD"/>
</dbReference>